<dbReference type="Gene3D" id="3.30.60.30">
    <property type="match status" value="2"/>
</dbReference>
<evidence type="ECO:0000259" key="2">
    <source>
        <dbReference type="PROSITE" id="PS51465"/>
    </source>
</evidence>
<feature type="signal peptide" evidence="1">
    <location>
        <begin position="1"/>
        <end position="18"/>
    </location>
</feature>
<dbReference type="EMBL" id="JAHIBW010000015">
    <property type="protein sequence ID" value="KAG7304153.1"/>
    <property type="molecule type" value="Genomic_DNA"/>
</dbReference>
<feature type="chain" id="PRO_5046026873" description="Kazal-like domain-containing protein" evidence="1">
    <location>
        <begin position="19"/>
        <end position="188"/>
    </location>
</feature>
<gene>
    <name evidence="3" type="ORF">JYU34_011087</name>
</gene>
<dbReference type="Proteomes" id="UP000823941">
    <property type="component" value="Chromosome 15"/>
</dbReference>
<feature type="domain" description="Kazal-like" evidence="2">
    <location>
        <begin position="15"/>
        <end position="78"/>
    </location>
</feature>
<organism evidence="3 4">
    <name type="scientific">Plutella xylostella</name>
    <name type="common">Diamondback moth</name>
    <name type="synonym">Plutella maculipennis</name>
    <dbReference type="NCBI Taxonomy" id="51655"/>
    <lineage>
        <taxon>Eukaryota</taxon>
        <taxon>Metazoa</taxon>
        <taxon>Ecdysozoa</taxon>
        <taxon>Arthropoda</taxon>
        <taxon>Hexapoda</taxon>
        <taxon>Insecta</taxon>
        <taxon>Pterygota</taxon>
        <taxon>Neoptera</taxon>
        <taxon>Endopterygota</taxon>
        <taxon>Lepidoptera</taxon>
        <taxon>Glossata</taxon>
        <taxon>Ditrysia</taxon>
        <taxon>Yponomeutoidea</taxon>
        <taxon>Plutellidae</taxon>
        <taxon>Plutella</taxon>
    </lineage>
</organism>
<keyword evidence="4" id="KW-1185">Reference proteome</keyword>
<sequence length="188" mass="20829">MWFTIFIVFFIDTGGVYSVDCDVKCSLVHDPVCGVVTATDGTIISINTYHNICHLKKTQCVLSTTTKIKETKKEACNITAEPHRRVADFSILGSEQACNHTCPTYCVDTYEPVCAKIWSPSMKMKEAKHKVMINHCHVDLYSCVTGRNVTLGSVSNCYDNSSRLSFMQQMAALKSLGLGSMKKTPQQG</sequence>
<accession>A0ABQ7QG05</accession>
<protein>
    <recommendedName>
        <fullName evidence="2">Kazal-like domain-containing protein</fullName>
    </recommendedName>
</protein>
<proteinExistence type="predicted"/>
<evidence type="ECO:0000256" key="1">
    <source>
        <dbReference type="SAM" id="SignalP"/>
    </source>
</evidence>
<dbReference type="PROSITE" id="PS51465">
    <property type="entry name" value="KAZAL_2"/>
    <property type="match status" value="1"/>
</dbReference>
<name>A0ABQ7QG05_PLUXY</name>
<reference evidence="3 4" key="1">
    <citation type="submission" date="2021-06" db="EMBL/GenBank/DDBJ databases">
        <title>A haploid diamondback moth (Plutella xylostella L.) genome assembly resolves 31 chromosomes and identifies a diamide resistance mutation.</title>
        <authorList>
            <person name="Ward C.M."/>
            <person name="Perry K.D."/>
            <person name="Baker G."/>
            <person name="Powis K."/>
            <person name="Heckel D.G."/>
            <person name="Baxter S.W."/>
        </authorList>
    </citation>
    <scope>NUCLEOTIDE SEQUENCE [LARGE SCALE GENOMIC DNA]</scope>
    <source>
        <strain evidence="3 4">LV</strain>
        <tissue evidence="3">Single pupa</tissue>
    </source>
</reference>
<keyword evidence="1" id="KW-0732">Signal</keyword>
<comment type="caution">
    <text evidence="3">The sequence shown here is derived from an EMBL/GenBank/DDBJ whole genome shotgun (WGS) entry which is preliminary data.</text>
</comment>
<dbReference type="CDD" id="cd00104">
    <property type="entry name" value="KAZAL_FS"/>
    <property type="match status" value="1"/>
</dbReference>
<evidence type="ECO:0000313" key="4">
    <source>
        <dbReference type="Proteomes" id="UP000823941"/>
    </source>
</evidence>
<dbReference type="InterPro" id="IPR002350">
    <property type="entry name" value="Kazal_dom"/>
</dbReference>
<dbReference type="SUPFAM" id="SSF100895">
    <property type="entry name" value="Kazal-type serine protease inhibitors"/>
    <property type="match status" value="1"/>
</dbReference>
<dbReference type="InterPro" id="IPR036058">
    <property type="entry name" value="Kazal_dom_sf"/>
</dbReference>
<evidence type="ECO:0000313" key="3">
    <source>
        <dbReference type="EMBL" id="KAG7304153.1"/>
    </source>
</evidence>